<comment type="caution">
    <text evidence="3">The sequence shown here is derived from an EMBL/GenBank/DDBJ whole genome shotgun (WGS) entry which is preliminary data.</text>
</comment>
<gene>
    <name evidence="3" type="ORF">HCN52_23780</name>
</gene>
<keyword evidence="2" id="KW-0812">Transmembrane</keyword>
<feature type="compositionally biased region" description="Gly residues" evidence="1">
    <location>
        <begin position="310"/>
        <end position="325"/>
    </location>
</feature>
<dbReference type="Proteomes" id="UP000727056">
    <property type="component" value="Unassembled WGS sequence"/>
</dbReference>
<keyword evidence="4" id="KW-1185">Reference proteome</keyword>
<name>A0ABX1CI96_9ACTN</name>
<accession>A0ABX1CI96</accession>
<dbReference type="EMBL" id="JAAVJC010000447">
    <property type="protein sequence ID" value="NJQ17868.1"/>
    <property type="molecule type" value="Genomic_DNA"/>
</dbReference>
<evidence type="ECO:0000256" key="2">
    <source>
        <dbReference type="SAM" id="Phobius"/>
    </source>
</evidence>
<proteinExistence type="predicted"/>
<evidence type="ECO:0000313" key="4">
    <source>
        <dbReference type="Proteomes" id="UP000727056"/>
    </source>
</evidence>
<feature type="transmembrane region" description="Helical" evidence="2">
    <location>
        <begin position="81"/>
        <end position="102"/>
    </location>
</feature>
<keyword evidence="2" id="KW-0472">Membrane</keyword>
<reference evidence="3 4" key="1">
    <citation type="submission" date="2020-03" db="EMBL/GenBank/DDBJ databases">
        <title>Draft genome of Streptomyces sp. ventii, isolated from the Axial Seamount in the Pacific Ocean, and resequencing of the two type strains Streptomyces lonarensis strain NCL 716 and Streptomyces bohaiensis strain 11A07.</title>
        <authorList>
            <person name="Loughran R.M."/>
            <person name="Pfannmuller K.M."/>
            <person name="Wasson B.J."/>
            <person name="Deadmond M.C."/>
            <person name="Paddock B.E."/>
            <person name="Koyack M.J."/>
            <person name="Gallegos D.A."/>
            <person name="Mitchell E.A."/>
            <person name="Ushijima B."/>
            <person name="Saw J.H."/>
            <person name="Mcphail K.L."/>
            <person name="Videau P."/>
        </authorList>
    </citation>
    <scope>NUCLEOTIDE SEQUENCE [LARGE SCALE GENOMIC DNA]</scope>
    <source>
        <strain evidence="3 4">11A07</strain>
    </source>
</reference>
<evidence type="ECO:0000313" key="3">
    <source>
        <dbReference type="EMBL" id="NJQ17868.1"/>
    </source>
</evidence>
<feature type="non-terminal residue" evidence="3">
    <location>
        <position position="1"/>
    </location>
</feature>
<feature type="compositionally biased region" description="Low complexity" evidence="1">
    <location>
        <begin position="127"/>
        <end position="141"/>
    </location>
</feature>
<feature type="compositionally biased region" description="Pro residues" evidence="1">
    <location>
        <begin position="26"/>
        <end position="35"/>
    </location>
</feature>
<feature type="compositionally biased region" description="Low complexity" evidence="1">
    <location>
        <begin position="1"/>
        <end position="20"/>
    </location>
</feature>
<keyword evidence="2" id="KW-1133">Transmembrane helix</keyword>
<feature type="compositionally biased region" description="Gly residues" evidence="1">
    <location>
        <begin position="356"/>
        <end position="400"/>
    </location>
</feature>
<feature type="region of interest" description="Disordered" evidence="1">
    <location>
        <begin position="112"/>
        <end position="191"/>
    </location>
</feature>
<organism evidence="3 4">
    <name type="scientific">Streptomyces bohaiensis</name>
    <dbReference type="NCBI Taxonomy" id="1431344"/>
    <lineage>
        <taxon>Bacteria</taxon>
        <taxon>Bacillati</taxon>
        <taxon>Actinomycetota</taxon>
        <taxon>Actinomycetes</taxon>
        <taxon>Kitasatosporales</taxon>
        <taxon>Streptomycetaceae</taxon>
        <taxon>Streptomyces</taxon>
    </lineage>
</organism>
<sequence>TAPATADGASATAGGASATADHPEPRPAAVPPTAAPLPALADEDVLRQLLRDSVRGVEPSPGALAVLHRAVPARRRRRRRLMTAATTVAVLAVGAPVTLHAASVVDTDTRTVGAGSDRAVEGATLEPTAPGDGPGSPADGGTSREETSAGEESAGPGTDSGDGGTTEPGQPGSARPEQSDGTAGSHPRCDRDQLGDAVTALAEPDGDGVIYGSIRVSNVSAATCRIRGTDELTATTVRNTAAAGVTSPQVVLRTSGDRAVQLPLPDRWVDELVLPPGDAYEIRFAWVPSRSAPDGGCSVPEPEPLPADIGSGGSSAGGASGGAGGSDDDHEPAAAGTDDDPFGGSGDDLQAPDDGGSTGSSGGGSGPSGGSGGSTDSSGGGPGGSGGEVGPGPGGPGGAEAEGVLVRYTPAAGTPRAAQMELVGVCVGSLHRTGVLVPTV</sequence>
<evidence type="ECO:0000256" key="1">
    <source>
        <dbReference type="SAM" id="MobiDB-lite"/>
    </source>
</evidence>
<protein>
    <recommendedName>
        <fullName evidence="5">DUF4232 domain-containing protein</fullName>
    </recommendedName>
</protein>
<feature type="region of interest" description="Disordered" evidence="1">
    <location>
        <begin position="291"/>
        <end position="403"/>
    </location>
</feature>
<dbReference type="RefSeq" id="WP_168090483.1">
    <property type="nucleotide sequence ID" value="NZ_JAAVJC010000447.1"/>
</dbReference>
<evidence type="ECO:0008006" key="5">
    <source>
        <dbReference type="Google" id="ProtNLM"/>
    </source>
</evidence>
<feature type="region of interest" description="Disordered" evidence="1">
    <location>
        <begin position="1"/>
        <end position="39"/>
    </location>
</feature>